<reference evidence="10" key="3">
    <citation type="submission" date="2016-05" db="EMBL/GenBank/DDBJ databases">
        <authorList>
            <person name="Naeem R."/>
        </authorList>
    </citation>
    <scope>NUCLEOTIDE SEQUENCE [LARGE SCALE GENOMIC DNA]</scope>
</reference>
<evidence type="ECO:0000313" key="10">
    <source>
        <dbReference type="Proteomes" id="UP000078555"/>
    </source>
</evidence>
<keyword evidence="10" id="KW-1185">Reference proteome</keyword>
<dbReference type="EMBL" id="FLRD01001007">
    <property type="protein sequence ID" value="SBT56127.1"/>
    <property type="molecule type" value="Genomic_DNA"/>
</dbReference>
<evidence type="ECO:0000256" key="1">
    <source>
        <dbReference type="ARBA" id="ARBA00022714"/>
    </source>
</evidence>
<gene>
    <name evidence="7" type="ORF">POVWA1_074640</name>
    <name evidence="8" type="ORF">POVWA2_084660</name>
</gene>
<proteinExistence type="predicted"/>
<keyword evidence="3" id="KW-0408">Iron</keyword>
<keyword evidence="1" id="KW-0001">2Fe-2S</keyword>
<accession>A0A1A9AHR2</accession>
<dbReference type="GO" id="GO:0005737">
    <property type="term" value="C:cytoplasm"/>
    <property type="evidence" value="ECO:0007669"/>
    <property type="project" value="UniProtKB-ARBA"/>
</dbReference>
<organism evidence="7 10">
    <name type="scientific">Plasmodium ovale wallikeri</name>
    <dbReference type="NCBI Taxonomy" id="864142"/>
    <lineage>
        <taxon>Eukaryota</taxon>
        <taxon>Sar</taxon>
        <taxon>Alveolata</taxon>
        <taxon>Apicomplexa</taxon>
        <taxon>Aconoidasida</taxon>
        <taxon>Haemosporida</taxon>
        <taxon>Plasmodiidae</taxon>
        <taxon>Plasmodium</taxon>
        <taxon>Plasmodium (Plasmodium)</taxon>
    </lineage>
</organism>
<feature type="domain" description="Iron-binding zinc finger CDGSH type" evidence="6">
    <location>
        <begin position="3"/>
        <end position="38"/>
    </location>
</feature>
<evidence type="ECO:0000256" key="5">
    <source>
        <dbReference type="ARBA" id="ARBA00034078"/>
    </source>
</evidence>
<dbReference type="AlphaFoldDB" id="A0A1A9AHR2"/>
<evidence type="ECO:0000313" key="8">
    <source>
        <dbReference type="EMBL" id="SBT58371.1"/>
    </source>
</evidence>
<reference evidence="9" key="1">
    <citation type="submission" date="2016-05" db="EMBL/GenBank/DDBJ databases">
        <authorList>
            <person name="Naeem Raeece"/>
        </authorList>
    </citation>
    <scope>NUCLEOTIDE SEQUENCE [LARGE SCALE GENOMIC DNA]</scope>
</reference>
<dbReference type="EMBL" id="FLRE01002282">
    <property type="protein sequence ID" value="SBT58371.1"/>
    <property type="molecule type" value="Genomic_DNA"/>
</dbReference>
<evidence type="ECO:0000256" key="3">
    <source>
        <dbReference type="ARBA" id="ARBA00023004"/>
    </source>
</evidence>
<evidence type="ECO:0000313" key="7">
    <source>
        <dbReference type="EMBL" id="SBT56127.1"/>
    </source>
</evidence>
<dbReference type="GO" id="GO:0046872">
    <property type="term" value="F:metal ion binding"/>
    <property type="evidence" value="ECO:0007669"/>
    <property type="project" value="UniProtKB-KW"/>
</dbReference>
<dbReference type="GO" id="GO:0051537">
    <property type="term" value="F:2 iron, 2 sulfur cluster binding"/>
    <property type="evidence" value="ECO:0007669"/>
    <property type="project" value="UniProtKB-KW"/>
</dbReference>
<dbReference type="Proteomes" id="UP000078555">
    <property type="component" value="Unassembled WGS sequence"/>
</dbReference>
<sequence>MESCPSEHEKEKVIRICRCWQSAKFPYCDDTHKAKVGNYHVVISPSPYESVYIYAYVSVLCAYIRTYLHSHIWTLPNLMIPFTRQVFIENGDNVGPYVAKLVSYKLSDEEKLKKQKYNEKYIKINNTLTSNKNSAVNMKFGYKPLVNYKPCLINKFKKSIFLSFVVLSSVLLYEKKEKLISIYSAS</sequence>
<evidence type="ECO:0000259" key="6">
    <source>
        <dbReference type="SMART" id="SM00704"/>
    </source>
</evidence>
<dbReference type="Gene3D" id="3.40.5.90">
    <property type="entry name" value="CDGSH iron-sulfur domain, mitoNEET-type"/>
    <property type="match status" value="1"/>
</dbReference>
<evidence type="ECO:0000256" key="2">
    <source>
        <dbReference type="ARBA" id="ARBA00022723"/>
    </source>
</evidence>
<dbReference type="Pfam" id="PF09360">
    <property type="entry name" value="zf-CDGSH"/>
    <property type="match status" value="1"/>
</dbReference>
<dbReference type="InterPro" id="IPR042216">
    <property type="entry name" value="MitoNEET_CISD"/>
</dbReference>
<reference evidence="7" key="2">
    <citation type="submission" date="2016-05" db="EMBL/GenBank/DDBJ databases">
        <authorList>
            <person name="Lavstsen T."/>
            <person name="Jespersen J.S."/>
        </authorList>
    </citation>
    <scope>NUCLEOTIDE SEQUENCE [LARGE SCALE GENOMIC DNA]</scope>
</reference>
<dbReference type="SMART" id="SM00704">
    <property type="entry name" value="ZnF_CDGSH"/>
    <property type="match status" value="1"/>
</dbReference>
<name>A0A1A9AHR2_PLAOA</name>
<comment type="cofactor">
    <cofactor evidence="5">
        <name>[2Fe-2S] cluster</name>
        <dbReference type="ChEBI" id="CHEBI:190135"/>
    </cofactor>
</comment>
<dbReference type="InterPro" id="IPR018967">
    <property type="entry name" value="FeS-contain_CDGSH-typ"/>
</dbReference>
<dbReference type="Proteomes" id="UP000078550">
    <property type="component" value="Unassembled WGS sequence"/>
</dbReference>
<keyword evidence="2" id="KW-0479">Metal-binding</keyword>
<keyword evidence="4" id="KW-0411">Iron-sulfur</keyword>
<protein>
    <recommendedName>
        <fullName evidence="6">Iron-binding zinc finger CDGSH type domain-containing protein</fullName>
    </recommendedName>
</protein>
<evidence type="ECO:0000313" key="9">
    <source>
        <dbReference type="Proteomes" id="UP000078550"/>
    </source>
</evidence>
<evidence type="ECO:0000256" key="4">
    <source>
        <dbReference type="ARBA" id="ARBA00023014"/>
    </source>
</evidence>